<protein>
    <submittedName>
        <fullName evidence="2">Zinc-dependent metalloprotease</fullName>
    </submittedName>
</protein>
<evidence type="ECO:0000313" key="3">
    <source>
        <dbReference type="Proteomes" id="UP001501690"/>
    </source>
</evidence>
<comment type="caution">
    <text evidence="2">The sequence shown here is derived from an EMBL/GenBank/DDBJ whole genome shotgun (WGS) entry which is preliminary data.</text>
</comment>
<organism evidence="2 3">
    <name type="scientific">Microbacterium sediminicola</name>
    <dbReference type="NCBI Taxonomy" id="415210"/>
    <lineage>
        <taxon>Bacteria</taxon>
        <taxon>Bacillati</taxon>
        <taxon>Actinomycetota</taxon>
        <taxon>Actinomycetes</taxon>
        <taxon>Micrococcales</taxon>
        <taxon>Microbacteriaceae</taxon>
        <taxon>Microbacterium</taxon>
    </lineage>
</organism>
<dbReference type="SUPFAM" id="SSF55486">
    <property type="entry name" value="Metalloproteases ('zincins'), catalytic domain"/>
    <property type="match status" value="1"/>
</dbReference>
<feature type="compositionally biased region" description="Acidic residues" evidence="1">
    <location>
        <begin position="445"/>
        <end position="460"/>
    </location>
</feature>
<dbReference type="EMBL" id="BAAAPL010000001">
    <property type="protein sequence ID" value="GAA1690562.1"/>
    <property type="molecule type" value="Genomic_DNA"/>
</dbReference>
<dbReference type="InterPro" id="IPR018766">
    <property type="entry name" value="Zinicin_2"/>
</dbReference>
<reference evidence="3" key="1">
    <citation type="journal article" date="2019" name="Int. J. Syst. Evol. Microbiol.">
        <title>The Global Catalogue of Microorganisms (GCM) 10K type strain sequencing project: providing services to taxonomists for standard genome sequencing and annotation.</title>
        <authorList>
            <consortium name="The Broad Institute Genomics Platform"/>
            <consortium name="The Broad Institute Genome Sequencing Center for Infectious Disease"/>
            <person name="Wu L."/>
            <person name="Ma J."/>
        </authorList>
    </citation>
    <scope>NUCLEOTIDE SEQUENCE [LARGE SCALE GENOMIC DNA]</scope>
    <source>
        <strain evidence="3">JCM 15577</strain>
    </source>
</reference>
<dbReference type="GO" id="GO:0008237">
    <property type="term" value="F:metallopeptidase activity"/>
    <property type="evidence" value="ECO:0007669"/>
    <property type="project" value="UniProtKB-KW"/>
</dbReference>
<evidence type="ECO:0000313" key="2">
    <source>
        <dbReference type="EMBL" id="GAA1690562.1"/>
    </source>
</evidence>
<dbReference type="RefSeq" id="WP_344068626.1">
    <property type="nucleotide sequence ID" value="NZ_BAAAPL010000001.1"/>
</dbReference>
<dbReference type="PANTHER" id="PTHR39420">
    <property type="match status" value="1"/>
</dbReference>
<gene>
    <name evidence="2" type="ORF">GCM10009808_04400</name>
</gene>
<sequence length="460" mass="48753">MADETPGPDEDLPEIFRQLFGGAGMDPEQLAELSKMGFDPAMLQSALSQLQGAFASAGHGGISWELAERQALHIANKDGAGIGAADRSAVDEAFTLASLWLGEATAISDIPAPGTALTRGGWVEATLPVWQELAEPVATSIADAFTAALQEQAPDDLQGLIANAGKVMRTVGGSLFATQLGKVVGDLSTEVVSGGDVGIPLLADGHAAVIPQNFAAVTRDLDIPDDQFVLYVATRELAHARLFRHARWLRLHVLSQVSEFARGVRVDTQALEDMAGRFDPAHPEELREALETGALLPERSDAQKAALSRLETTLATIEGWVDVVTEQATSRLPAAARIAETVRRRRAIGGPAEQALGALVGLELRPRRIREAAAMWRAVADAVGIAARDELWDSPDLVPTAHDIDDPAALVARLTARARGEEPVGDEFDDALARLLAAEDPAPSAEDDQTDEPTEGTDPV</sequence>
<evidence type="ECO:0000256" key="1">
    <source>
        <dbReference type="SAM" id="MobiDB-lite"/>
    </source>
</evidence>
<dbReference type="Gene3D" id="1.20.150.30">
    <property type="entry name" value="Zincin-like metallopeptidase, N-terminal domain"/>
    <property type="match status" value="1"/>
</dbReference>
<dbReference type="PANTHER" id="PTHR39420:SF2">
    <property type="entry name" value="HYDROLASE"/>
    <property type="match status" value="1"/>
</dbReference>
<keyword evidence="2" id="KW-0482">Metalloprotease</keyword>
<keyword evidence="2" id="KW-0645">Protease</keyword>
<dbReference type="NCBIfam" id="TIGR03624">
    <property type="entry name" value="putative hydrolase"/>
    <property type="match status" value="1"/>
</dbReference>
<keyword evidence="3" id="KW-1185">Reference proteome</keyword>
<accession>A0ABP4TP19</accession>
<dbReference type="Pfam" id="PF10103">
    <property type="entry name" value="Zincin_2"/>
    <property type="match status" value="1"/>
</dbReference>
<feature type="compositionally biased region" description="Low complexity" evidence="1">
    <location>
        <begin position="434"/>
        <end position="444"/>
    </location>
</feature>
<keyword evidence="2" id="KW-0378">Hydrolase</keyword>
<proteinExistence type="predicted"/>
<name>A0ABP4TP19_9MICO</name>
<feature type="region of interest" description="Disordered" evidence="1">
    <location>
        <begin position="434"/>
        <end position="460"/>
    </location>
</feature>
<dbReference type="InterPro" id="IPR042271">
    <property type="entry name" value="Zinicin_2_N"/>
</dbReference>
<dbReference type="Proteomes" id="UP001501690">
    <property type="component" value="Unassembled WGS sequence"/>
</dbReference>